<sequence>MATLPPPPKLVVGTILDEKPVESKPIEVAEVETAAEAAPEKTEEAPPCELLSSFLSIFNMLQLEIAPADFHFPTTNQTRHCLTRYIIIGAPLPRVKMP</sequence>
<dbReference type="Proteomes" id="UP000596660">
    <property type="component" value="Unplaced"/>
</dbReference>
<name>A0A803KQ97_CHEQI</name>
<reference evidence="3" key="2">
    <citation type="submission" date="2021-03" db="UniProtKB">
        <authorList>
            <consortium name="EnsemblPlants"/>
        </authorList>
    </citation>
    <scope>IDENTIFICATION</scope>
</reference>
<evidence type="ECO:0000256" key="2">
    <source>
        <dbReference type="ARBA" id="ARBA00023128"/>
    </source>
</evidence>
<dbReference type="Gramene" id="AUR62001203-RA">
    <property type="protein sequence ID" value="AUR62001203-RA:cds"/>
    <property type="gene ID" value="AUR62001203"/>
</dbReference>
<dbReference type="EnsemblPlants" id="AUR62001203-RA">
    <property type="protein sequence ID" value="AUR62001203-RA:cds"/>
    <property type="gene ID" value="AUR62001203"/>
</dbReference>
<dbReference type="SUPFAM" id="SSF47694">
    <property type="entry name" value="Cytochrome c oxidase subunit h"/>
    <property type="match status" value="1"/>
</dbReference>
<comment type="subcellular location">
    <subcellularLocation>
        <location evidence="1">Mitochondrion</location>
    </subcellularLocation>
</comment>
<dbReference type="Gene3D" id="1.10.10.140">
    <property type="entry name" value="Cytochrome c oxidase, subunit VIb"/>
    <property type="match status" value="1"/>
</dbReference>
<keyword evidence="2" id="KW-0496">Mitochondrion</keyword>
<reference evidence="3" key="1">
    <citation type="journal article" date="2017" name="Nature">
        <title>The genome of Chenopodium quinoa.</title>
        <authorList>
            <person name="Jarvis D.E."/>
            <person name="Ho Y.S."/>
            <person name="Lightfoot D.J."/>
            <person name="Schmoeckel S.M."/>
            <person name="Li B."/>
            <person name="Borm T.J.A."/>
            <person name="Ohyanagi H."/>
            <person name="Mineta K."/>
            <person name="Michell C.T."/>
            <person name="Saber N."/>
            <person name="Kharbatia N.M."/>
            <person name="Rupper R.R."/>
            <person name="Sharp A.R."/>
            <person name="Dally N."/>
            <person name="Boughton B.A."/>
            <person name="Woo Y.H."/>
            <person name="Gao G."/>
            <person name="Schijlen E.G.W.M."/>
            <person name="Guo X."/>
            <person name="Momin A.A."/>
            <person name="Negrao S."/>
            <person name="Al-Babili S."/>
            <person name="Gehring C."/>
            <person name="Roessner U."/>
            <person name="Jung C."/>
            <person name="Murphy K."/>
            <person name="Arold S.T."/>
            <person name="Gojobori T."/>
            <person name="van der Linden C.G."/>
            <person name="van Loo E.N."/>
            <person name="Jellen E.N."/>
            <person name="Maughan P.J."/>
            <person name="Tester M."/>
        </authorList>
    </citation>
    <scope>NUCLEOTIDE SEQUENCE [LARGE SCALE GENOMIC DNA]</scope>
    <source>
        <strain evidence="3">cv. PI 614886</strain>
    </source>
</reference>
<keyword evidence="4" id="KW-1185">Reference proteome</keyword>
<proteinExistence type="predicted"/>
<evidence type="ECO:0000313" key="4">
    <source>
        <dbReference type="Proteomes" id="UP000596660"/>
    </source>
</evidence>
<evidence type="ECO:0000313" key="3">
    <source>
        <dbReference type="EnsemblPlants" id="AUR62001203-RA:cds"/>
    </source>
</evidence>
<protein>
    <submittedName>
        <fullName evidence="3">Uncharacterized protein</fullName>
    </submittedName>
</protein>
<organism evidence="3 4">
    <name type="scientific">Chenopodium quinoa</name>
    <name type="common">Quinoa</name>
    <dbReference type="NCBI Taxonomy" id="63459"/>
    <lineage>
        <taxon>Eukaryota</taxon>
        <taxon>Viridiplantae</taxon>
        <taxon>Streptophyta</taxon>
        <taxon>Embryophyta</taxon>
        <taxon>Tracheophyta</taxon>
        <taxon>Spermatophyta</taxon>
        <taxon>Magnoliopsida</taxon>
        <taxon>eudicotyledons</taxon>
        <taxon>Gunneridae</taxon>
        <taxon>Pentapetalae</taxon>
        <taxon>Caryophyllales</taxon>
        <taxon>Chenopodiaceae</taxon>
        <taxon>Chenopodioideae</taxon>
        <taxon>Atripliceae</taxon>
        <taxon>Chenopodium</taxon>
    </lineage>
</organism>
<dbReference type="GO" id="GO:0005739">
    <property type="term" value="C:mitochondrion"/>
    <property type="evidence" value="ECO:0007669"/>
    <property type="project" value="UniProtKB-SubCell"/>
</dbReference>
<accession>A0A803KQ97</accession>
<evidence type="ECO:0000256" key="1">
    <source>
        <dbReference type="ARBA" id="ARBA00004173"/>
    </source>
</evidence>
<dbReference type="InterPro" id="IPR036549">
    <property type="entry name" value="CX6/COA6-like_sf"/>
</dbReference>
<dbReference type="AlphaFoldDB" id="A0A803KQ97"/>